<evidence type="ECO:0000256" key="2">
    <source>
        <dbReference type="ARBA" id="ARBA00022771"/>
    </source>
</evidence>
<dbReference type="Pfam" id="PF06839">
    <property type="entry name" value="Zn_ribbon_GRF"/>
    <property type="match status" value="1"/>
</dbReference>
<keyword evidence="5" id="KW-0812">Transmembrane</keyword>
<proteinExistence type="predicted"/>
<keyword evidence="5" id="KW-1133">Transmembrane helix</keyword>
<evidence type="ECO:0000313" key="8">
    <source>
        <dbReference type="Proteomes" id="UP000306102"/>
    </source>
</evidence>
<keyword evidence="1" id="KW-0479">Metal-binding</keyword>
<dbReference type="AlphaFoldDB" id="A0A4S4D5W3"/>
<gene>
    <name evidence="7" type="ORF">TEA_010953</name>
</gene>
<organism evidence="7 8">
    <name type="scientific">Camellia sinensis var. sinensis</name>
    <name type="common">China tea</name>
    <dbReference type="NCBI Taxonomy" id="542762"/>
    <lineage>
        <taxon>Eukaryota</taxon>
        <taxon>Viridiplantae</taxon>
        <taxon>Streptophyta</taxon>
        <taxon>Embryophyta</taxon>
        <taxon>Tracheophyta</taxon>
        <taxon>Spermatophyta</taxon>
        <taxon>Magnoliopsida</taxon>
        <taxon>eudicotyledons</taxon>
        <taxon>Gunneridae</taxon>
        <taxon>Pentapetalae</taxon>
        <taxon>asterids</taxon>
        <taxon>Ericales</taxon>
        <taxon>Theaceae</taxon>
        <taxon>Camellia</taxon>
    </lineage>
</organism>
<dbReference type="InterPro" id="IPR010666">
    <property type="entry name" value="Znf_GRF"/>
</dbReference>
<dbReference type="PANTHER" id="PTHR33248">
    <property type="entry name" value="ZINC ION-BINDING PROTEIN"/>
    <property type="match status" value="1"/>
</dbReference>
<sequence length="124" mass="14195">MSMGSNIDVGYLQNRRCNCGRKAAVFISKSEKNPGRLYFKCADRMCEYFGWGATSTGNVSNIQRKSKASHMKNEDERGYDYDVDKLNETINRLERVEANQEAMKLFMFTTIVLIGFTMLIALLK</sequence>
<evidence type="ECO:0000256" key="3">
    <source>
        <dbReference type="ARBA" id="ARBA00022833"/>
    </source>
</evidence>
<dbReference type="GO" id="GO:0008270">
    <property type="term" value="F:zinc ion binding"/>
    <property type="evidence" value="ECO:0007669"/>
    <property type="project" value="UniProtKB-KW"/>
</dbReference>
<protein>
    <recommendedName>
        <fullName evidence="6">GRF-type domain-containing protein</fullName>
    </recommendedName>
</protein>
<evidence type="ECO:0000313" key="7">
    <source>
        <dbReference type="EMBL" id="THF97708.1"/>
    </source>
</evidence>
<keyword evidence="5" id="KW-0472">Membrane</keyword>
<dbReference type="Proteomes" id="UP000306102">
    <property type="component" value="Unassembled WGS sequence"/>
</dbReference>
<feature type="domain" description="GRF-type" evidence="6">
    <location>
        <begin position="17"/>
        <end position="55"/>
    </location>
</feature>
<dbReference type="PROSITE" id="PS51999">
    <property type="entry name" value="ZF_GRF"/>
    <property type="match status" value="1"/>
</dbReference>
<comment type="caution">
    <text evidence="7">The sequence shown here is derived from an EMBL/GenBank/DDBJ whole genome shotgun (WGS) entry which is preliminary data.</text>
</comment>
<name>A0A4S4D5W3_CAMSN</name>
<reference evidence="7 8" key="1">
    <citation type="journal article" date="2018" name="Proc. Natl. Acad. Sci. U.S.A.">
        <title>Draft genome sequence of Camellia sinensis var. sinensis provides insights into the evolution of the tea genome and tea quality.</title>
        <authorList>
            <person name="Wei C."/>
            <person name="Yang H."/>
            <person name="Wang S."/>
            <person name="Zhao J."/>
            <person name="Liu C."/>
            <person name="Gao L."/>
            <person name="Xia E."/>
            <person name="Lu Y."/>
            <person name="Tai Y."/>
            <person name="She G."/>
            <person name="Sun J."/>
            <person name="Cao H."/>
            <person name="Tong W."/>
            <person name="Gao Q."/>
            <person name="Li Y."/>
            <person name="Deng W."/>
            <person name="Jiang X."/>
            <person name="Wang W."/>
            <person name="Chen Q."/>
            <person name="Zhang S."/>
            <person name="Li H."/>
            <person name="Wu J."/>
            <person name="Wang P."/>
            <person name="Li P."/>
            <person name="Shi C."/>
            <person name="Zheng F."/>
            <person name="Jian J."/>
            <person name="Huang B."/>
            <person name="Shan D."/>
            <person name="Shi M."/>
            <person name="Fang C."/>
            <person name="Yue Y."/>
            <person name="Li F."/>
            <person name="Li D."/>
            <person name="Wei S."/>
            <person name="Han B."/>
            <person name="Jiang C."/>
            <person name="Yin Y."/>
            <person name="Xia T."/>
            <person name="Zhang Z."/>
            <person name="Bennetzen J.L."/>
            <person name="Zhao S."/>
            <person name="Wan X."/>
        </authorList>
    </citation>
    <scope>NUCLEOTIDE SEQUENCE [LARGE SCALE GENOMIC DNA]</scope>
    <source>
        <strain evidence="8">cv. Shuchazao</strain>
        <tissue evidence="7">Leaf</tissue>
    </source>
</reference>
<keyword evidence="2 4" id="KW-0863">Zinc-finger</keyword>
<accession>A0A4S4D5W3</accession>
<evidence type="ECO:0000259" key="6">
    <source>
        <dbReference type="PROSITE" id="PS51999"/>
    </source>
</evidence>
<evidence type="ECO:0000256" key="1">
    <source>
        <dbReference type="ARBA" id="ARBA00022723"/>
    </source>
</evidence>
<evidence type="ECO:0000256" key="5">
    <source>
        <dbReference type="SAM" id="Phobius"/>
    </source>
</evidence>
<dbReference type="EMBL" id="SDRB02012452">
    <property type="protein sequence ID" value="THF97708.1"/>
    <property type="molecule type" value="Genomic_DNA"/>
</dbReference>
<evidence type="ECO:0000256" key="4">
    <source>
        <dbReference type="PROSITE-ProRule" id="PRU01343"/>
    </source>
</evidence>
<keyword evidence="3" id="KW-0862">Zinc</keyword>
<feature type="transmembrane region" description="Helical" evidence="5">
    <location>
        <begin position="105"/>
        <end position="123"/>
    </location>
</feature>
<keyword evidence="8" id="KW-1185">Reference proteome</keyword>